<evidence type="ECO:0000256" key="1">
    <source>
        <dbReference type="SAM" id="MobiDB-lite"/>
    </source>
</evidence>
<proteinExistence type="predicted"/>
<evidence type="ECO:0000313" key="2">
    <source>
        <dbReference type="EMBL" id="DAE19553.1"/>
    </source>
</evidence>
<dbReference type="EMBL" id="BK015677">
    <property type="protein sequence ID" value="DAE19553.1"/>
    <property type="molecule type" value="Genomic_DNA"/>
</dbReference>
<feature type="region of interest" description="Disordered" evidence="1">
    <location>
        <begin position="1"/>
        <end position="30"/>
    </location>
</feature>
<reference evidence="2" key="1">
    <citation type="journal article" date="2021" name="Proc. Natl. Acad. Sci. U.S.A.">
        <title>A Catalog of Tens of Thousands of Viruses from Human Metagenomes Reveals Hidden Associations with Chronic Diseases.</title>
        <authorList>
            <person name="Tisza M.J."/>
            <person name="Buck C.B."/>
        </authorList>
    </citation>
    <scope>NUCLEOTIDE SEQUENCE</scope>
    <source>
        <strain evidence="2">Ct0hG5</strain>
    </source>
</reference>
<sequence length="30" mass="3361">MTWRNSGPRWISTSRASSSMATCSTRRSAK</sequence>
<feature type="compositionally biased region" description="Polar residues" evidence="1">
    <location>
        <begin position="11"/>
        <end position="30"/>
    </location>
</feature>
<name>A0A8S5QL67_9CAUD</name>
<accession>A0A8S5QL67</accession>
<organism evidence="2">
    <name type="scientific">Siphoviridae sp. ct0hG5</name>
    <dbReference type="NCBI Taxonomy" id="2826269"/>
    <lineage>
        <taxon>Viruses</taxon>
        <taxon>Duplodnaviria</taxon>
        <taxon>Heunggongvirae</taxon>
        <taxon>Uroviricota</taxon>
        <taxon>Caudoviricetes</taxon>
    </lineage>
</organism>
<protein>
    <submittedName>
        <fullName evidence="2">Uncharacterized protein</fullName>
    </submittedName>
</protein>